<evidence type="ECO:0000259" key="23">
    <source>
        <dbReference type="PROSITE" id="PS52035"/>
    </source>
</evidence>
<keyword evidence="11" id="KW-0482">Metalloprotease</keyword>
<comment type="caution">
    <text evidence="24">The sequence shown here is derived from an EMBL/GenBank/DDBJ whole genome shotgun (WGS) entry which is preliminary data.</text>
</comment>
<keyword evidence="7" id="KW-0645">Protease</keyword>
<feature type="active site" description="Proton donor/acceptor" evidence="21">
    <location>
        <position position="593"/>
    </location>
</feature>
<evidence type="ECO:0000256" key="3">
    <source>
        <dbReference type="ARBA" id="ARBA00004186"/>
    </source>
</evidence>
<comment type="catalytic activity">
    <reaction evidence="20">
        <text>gamma-L-glutamyl-L-glutamyl-[protein] + H2O = L-glutamyl-[protein] + L-glutamate</text>
        <dbReference type="Rhea" id="RHEA:60152"/>
        <dbReference type="Rhea" id="RHEA-COMP:10208"/>
        <dbReference type="Rhea" id="RHEA-COMP:15517"/>
        <dbReference type="ChEBI" id="CHEBI:15377"/>
        <dbReference type="ChEBI" id="CHEBI:29973"/>
        <dbReference type="ChEBI" id="CHEBI:29985"/>
        <dbReference type="ChEBI" id="CHEBI:143622"/>
    </reaction>
    <physiologicalReaction direction="left-to-right" evidence="20">
        <dbReference type="Rhea" id="RHEA:60153"/>
    </physiologicalReaction>
</comment>
<dbReference type="InterPro" id="IPR050821">
    <property type="entry name" value="Cytosolic_carboxypeptidase"/>
</dbReference>
<dbReference type="CDD" id="cd06236">
    <property type="entry name" value="M14_AGBL5_like"/>
    <property type="match status" value="1"/>
</dbReference>
<dbReference type="GO" id="GO:0005819">
    <property type="term" value="C:spindle"/>
    <property type="evidence" value="ECO:0007669"/>
    <property type="project" value="UniProtKB-SubCell"/>
</dbReference>
<evidence type="ECO:0000313" key="24">
    <source>
        <dbReference type="EMBL" id="GMG14634.1"/>
    </source>
</evidence>
<dbReference type="SUPFAM" id="SSF53187">
    <property type="entry name" value="Zn-dependent exopeptidases"/>
    <property type="match status" value="1"/>
</dbReference>
<evidence type="ECO:0000256" key="1">
    <source>
        <dbReference type="ARBA" id="ARBA00001947"/>
    </source>
</evidence>
<evidence type="ECO:0000256" key="11">
    <source>
        <dbReference type="ARBA" id="ARBA00023049"/>
    </source>
</evidence>
<evidence type="ECO:0000256" key="16">
    <source>
        <dbReference type="ARBA" id="ARBA00024627"/>
    </source>
</evidence>
<protein>
    <recommendedName>
        <fullName evidence="14">Cytosolic carboxypeptidase-like protein 5</fullName>
        <ecNumber evidence="17">3.4.17.24</ecNumber>
    </recommendedName>
    <alternativeName>
        <fullName evidence="19">ATP/GTP-binding protein-like 5</fullName>
    </alternativeName>
    <alternativeName>
        <fullName evidence="18">Protein deglutamylase CCP5</fullName>
    </alternativeName>
</protein>
<evidence type="ECO:0000256" key="18">
    <source>
        <dbReference type="ARBA" id="ARBA00032753"/>
    </source>
</evidence>
<gene>
    <name evidence="24" type="ORF">Pfra01_002916600</name>
</gene>
<reference evidence="24" key="1">
    <citation type="submission" date="2023-04" db="EMBL/GenBank/DDBJ databases">
        <title>Phytophthora fragariaefolia NBRC 109709.</title>
        <authorList>
            <person name="Ichikawa N."/>
            <person name="Sato H."/>
            <person name="Tonouchi N."/>
        </authorList>
    </citation>
    <scope>NUCLEOTIDE SEQUENCE</scope>
    <source>
        <strain evidence="24">NBRC 109709</strain>
    </source>
</reference>
<comment type="catalytic activity">
    <reaction evidence="15">
        <text>C-terminal L-alpha-aminoacyl-L-glutamyl-L-glutamyl-[tubulin] + H2O = C-terminal L-alpha-aminoacyl-L-glutamyl-[tubulin] + L-glutamate</text>
        <dbReference type="Rhea" id="RHEA:63792"/>
        <dbReference type="Rhea" id="RHEA-COMP:16435"/>
        <dbReference type="Rhea" id="RHEA-COMP:16436"/>
        <dbReference type="ChEBI" id="CHEBI:15377"/>
        <dbReference type="ChEBI" id="CHEBI:29985"/>
        <dbReference type="ChEBI" id="CHEBI:149555"/>
        <dbReference type="ChEBI" id="CHEBI:149556"/>
        <dbReference type="EC" id="3.4.17.24"/>
    </reaction>
    <physiologicalReaction direction="left-to-right" evidence="15">
        <dbReference type="Rhea" id="RHEA:63793"/>
    </physiologicalReaction>
</comment>
<keyword evidence="10" id="KW-0862">Zinc</keyword>
<dbReference type="Proteomes" id="UP001165121">
    <property type="component" value="Unassembled WGS sequence"/>
</dbReference>
<dbReference type="Gene3D" id="3.40.630.10">
    <property type="entry name" value="Zn peptidases"/>
    <property type="match status" value="1"/>
</dbReference>
<comment type="similarity">
    <text evidence="5 21">Belongs to the peptidase M14 family.</text>
</comment>
<dbReference type="PROSITE" id="PS52035">
    <property type="entry name" value="PEPTIDASE_M14"/>
    <property type="match status" value="1"/>
</dbReference>
<comment type="cofactor">
    <cofactor evidence="1">
        <name>Zn(2+)</name>
        <dbReference type="ChEBI" id="CHEBI:29105"/>
    </cofactor>
</comment>
<evidence type="ECO:0000256" key="8">
    <source>
        <dbReference type="ARBA" id="ARBA00022723"/>
    </source>
</evidence>
<evidence type="ECO:0000256" key="9">
    <source>
        <dbReference type="ARBA" id="ARBA00022801"/>
    </source>
</evidence>
<evidence type="ECO:0000256" key="21">
    <source>
        <dbReference type="PROSITE-ProRule" id="PRU01379"/>
    </source>
</evidence>
<evidence type="ECO:0000256" key="19">
    <source>
        <dbReference type="ARBA" id="ARBA00032928"/>
    </source>
</evidence>
<comment type="catalytic activity">
    <reaction evidence="16">
        <text>C-terminal L-alpha-aminoacyl-L-glutamyl-[tubulin] + H2O = C-terminal L-alpha-aminoacyl-[tubulin] + L-glutamate</text>
        <dbReference type="Rhea" id="RHEA:63796"/>
        <dbReference type="Rhea" id="RHEA-COMP:16436"/>
        <dbReference type="Rhea" id="RHEA-COMP:16437"/>
        <dbReference type="ChEBI" id="CHEBI:15377"/>
        <dbReference type="ChEBI" id="CHEBI:29985"/>
        <dbReference type="ChEBI" id="CHEBI:90782"/>
        <dbReference type="ChEBI" id="CHEBI:149556"/>
        <dbReference type="EC" id="3.4.17.24"/>
    </reaction>
    <physiologicalReaction direction="left-to-right" evidence="16">
        <dbReference type="Rhea" id="RHEA:63797"/>
    </physiologicalReaction>
</comment>
<feature type="compositionally biased region" description="Polar residues" evidence="22">
    <location>
        <begin position="713"/>
        <end position="725"/>
    </location>
</feature>
<dbReference type="GO" id="GO:0030496">
    <property type="term" value="C:midbody"/>
    <property type="evidence" value="ECO:0007669"/>
    <property type="project" value="UniProtKB-SubCell"/>
</dbReference>
<dbReference type="EC" id="3.4.17.24" evidence="17"/>
<feature type="compositionally biased region" description="Basic residues" evidence="22">
    <location>
        <begin position="726"/>
        <end position="744"/>
    </location>
</feature>
<keyword evidence="9" id="KW-0378">Hydrolase</keyword>
<dbReference type="Pfam" id="PF18027">
    <property type="entry name" value="Pepdidase_M14_N"/>
    <property type="match status" value="1"/>
</dbReference>
<dbReference type="EMBL" id="BSXT01018853">
    <property type="protein sequence ID" value="GMG14634.1"/>
    <property type="molecule type" value="Genomic_DNA"/>
</dbReference>
<evidence type="ECO:0000256" key="10">
    <source>
        <dbReference type="ARBA" id="ARBA00022833"/>
    </source>
</evidence>
<feature type="domain" description="Peptidase M14" evidence="23">
    <location>
        <begin position="279"/>
        <end position="627"/>
    </location>
</feature>
<accession>A0A9W7DAG9</accession>
<evidence type="ECO:0000256" key="15">
    <source>
        <dbReference type="ARBA" id="ARBA00024524"/>
    </source>
</evidence>
<evidence type="ECO:0000256" key="13">
    <source>
        <dbReference type="ARBA" id="ARBA00023242"/>
    </source>
</evidence>
<organism evidence="24 25">
    <name type="scientific">Phytophthora fragariaefolia</name>
    <dbReference type="NCBI Taxonomy" id="1490495"/>
    <lineage>
        <taxon>Eukaryota</taxon>
        <taxon>Sar</taxon>
        <taxon>Stramenopiles</taxon>
        <taxon>Oomycota</taxon>
        <taxon>Peronosporomycetes</taxon>
        <taxon>Peronosporales</taxon>
        <taxon>Peronosporaceae</taxon>
        <taxon>Phytophthora</taxon>
    </lineage>
</organism>
<evidence type="ECO:0000256" key="5">
    <source>
        <dbReference type="ARBA" id="ARBA00005988"/>
    </source>
</evidence>
<dbReference type="PANTHER" id="PTHR12756:SF12">
    <property type="entry name" value="CYTOSOLIC CARBOXYPEPTIDASE-LIKE PROTEIN 5"/>
    <property type="match status" value="1"/>
</dbReference>
<dbReference type="OrthoDB" id="10253041at2759"/>
<dbReference type="InterPro" id="IPR040626">
    <property type="entry name" value="Pepdidase_M14_N"/>
</dbReference>
<comment type="subcellular location">
    <subcellularLocation>
        <location evidence="3">Cytoplasm</location>
        <location evidence="3">Cytoskeleton</location>
        <location evidence="3">Spindle</location>
    </subcellularLocation>
    <subcellularLocation>
        <location evidence="4">Midbody</location>
    </subcellularLocation>
    <subcellularLocation>
        <location evidence="2">Nucleus</location>
    </subcellularLocation>
</comment>
<feature type="region of interest" description="Disordered" evidence="22">
    <location>
        <begin position="713"/>
        <end position="744"/>
    </location>
</feature>
<dbReference type="AlphaFoldDB" id="A0A9W7DAG9"/>
<dbReference type="GO" id="GO:0008270">
    <property type="term" value="F:zinc ion binding"/>
    <property type="evidence" value="ECO:0007669"/>
    <property type="project" value="InterPro"/>
</dbReference>
<dbReference type="GO" id="GO:0005634">
    <property type="term" value="C:nucleus"/>
    <property type="evidence" value="ECO:0007669"/>
    <property type="project" value="UniProtKB-SubCell"/>
</dbReference>
<feature type="region of interest" description="Disordered" evidence="22">
    <location>
        <begin position="209"/>
        <end position="236"/>
    </location>
</feature>
<evidence type="ECO:0000256" key="4">
    <source>
        <dbReference type="ARBA" id="ARBA00004214"/>
    </source>
</evidence>
<name>A0A9W7DAG9_9STRA</name>
<dbReference type="GO" id="GO:0006508">
    <property type="term" value="P:proteolysis"/>
    <property type="evidence" value="ECO:0007669"/>
    <property type="project" value="UniProtKB-KW"/>
</dbReference>
<dbReference type="PANTHER" id="PTHR12756">
    <property type="entry name" value="CYTOSOLIC CARBOXYPEPTIDASE"/>
    <property type="match status" value="1"/>
</dbReference>
<dbReference type="InterPro" id="IPR000834">
    <property type="entry name" value="Peptidase_M14"/>
</dbReference>
<evidence type="ECO:0000256" key="7">
    <source>
        <dbReference type="ARBA" id="ARBA00022670"/>
    </source>
</evidence>
<keyword evidence="12" id="KW-0206">Cytoskeleton</keyword>
<evidence type="ECO:0000256" key="17">
    <source>
        <dbReference type="ARBA" id="ARBA00026108"/>
    </source>
</evidence>
<dbReference type="Gene3D" id="2.60.40.3120">
    <property type="match status" value="1"/>
</dbReference>
<feature type="region of interest" description="Disordered" evidence="22">
    <location>
        <begin position="629"/>
        <end position="655"/>
    </location>
</feature>
<evidence type="ECO:0000256" key="2">
    <source>
        <dbReference type="ARBA" id="ARBA00004123"/>
    </source>
</evidence>
<keyword evidence="8" id="KW-0479">Metal-binding</keyword>
<evidence type="ECO:0000256" key="14">
    <source>
        <dbReference type="ARBA" id="ARBA00024141"/>
    </source>
</evidence>
<keyword evidence="25" id="KW-1185">Reference proteome</keyword>
<sequence length="744" mass="82016">MSSTERWREGTRVPVLYHFANLKDNETDQEEQDICSRGRMASGSSTSGDAEAAALRRVATSGPGKTAWQFPERGLRFSSRFDGGNVASVERTAAGAFSVTLAEDAAAFGVSTGYSTWFYFEVERAPVDVDGGGRTTPELQLVLANLNPQRGLFQNGYTVMHSSVEVVGDEETAAAWPCVFQDDKQWSRLPTPLGFEKYVVQVGQTPKRDGAVVDAEQPQEAGGESGGDDLGPLKSLAGAANDSTAEVTATDGRKELKIRVSFSYKFKFARERVRFAFCYPYTYSRVQDELAALDRRFAKPESKSELAPASAITETSPANIYYHRQLLTHSLEGLRVDLITISSLDGITSNRYRTKKRLGTFQDNQSDGPLRFDSTQKKIVVISARVHSGETPANFMLDGMLQLLLHPTDESAVALRRHFVFKIIPMLNPDGVCQGFYRTDTRGVNLNRVYEDPQPEFAPAVFALKELLLDIVSDYGGVDSLSAQENVVYLDLHAHANRRGCFIFGNNHLPDALIETNNEAVETGIARQIKTQLYARLVGLHSPFFDYMACLFDKDNMTRRDLRDNNNATTSRRGSSRVALYRATGLTYVYTIECNYNEGRRNLRASSLAPSSSSPTVAAISAVGSRKRCSSSKGSAKRVLPDNLRLPRQPAPTSGTRLYLKYSPAEWRDVGIGALGALLDLFELPGAGQRLEESPFRSLDGIRKNLLAEIRSSASNEAGASAKTNRFSKQKTRHTAKPQLKIRA</sequence>
<keyword evidence="6" id="KW-0963">Cytoplasm</keyword>
<proteinExistence type="inferred from homology"/>
<evidence type="ECO:0000256" key="22">
    <source>
        <dbReference type="SAM" id="MobiDB-lite"/>
    </source>
</evidence>
<dbReference type="SMART" id="SM00631">
    <property type="entry name" value="Zn_pept"/>
    <property type="match status" value="1"/>
</dbReference>
<dbReference type="GO" id="GO:0004181">
    <property type="term" value="F:metallocarboxypeptidase activity"/>
    <property type="evidence" value="ECO:0007669"/>
    <property type="project" value="InterPro"/>
</dbReference>
<evidence type="ECO:0000256" key="6">
    <source>
        <dbReference type="ARBA" id="ARBA00022490"/>
    </source>
</evidence>
<evidence type="ECO:0000313" key="25">
    <source>
        <dbReference type="Proteomes" id="UP001165121"/>
    </source>
</evidence>
<dbReference type="InterPro" id="IPR034286">
    <property type="entry name" value="M14_AGBL5-like"/>
</dbReference>
<keyword evidence="13" id="KW-0539">Nucleus</keyword>
<evidence type="ECO:0000256" key="20">
    <source>
        <dbReference type="ARBA" id="ARBA00047714"/>
    </source>
</evidence>
<evidence type="ECO:0000256" key="12">
    <source>
        <dbReference type="ARBA" id="ARBA00023212"/>
    </source>
</evidence>
<dbReference type="Pfam" id="PF00246">
    <property type="entry name" value="Peptidase_M14"/>
    <property type="match status" value="1"/>
</dbReference>